<reference evidence="7 8" key="1">
    <citation type="submission" date="2017-11" db="EMBL/GenBank/DDBJ databases">
        <title>Infants hospitalized years apart are colonized by the same room-sourced microbial strains.</title>
        <authorList>
            <person name="Brooks B."/>
            <person name="Olm M.R."/>
            <person name="Firek B.A."/>
            <person name="Baker R."/>
            <person name="Thomas B.C."/>
            <person name="Morowitz M.J."/>
            <person name="Banfield J.F."/>
        </authorList>
    </citation>
    <scope>NUCLEOTIDE SEQUENCE [LARGE SCALE GENOMIC DNA]</scope>
    <source>
        <strain evidence="7">S2_009_000_R2_76</strain>
    </source>
</reference>
<evidence type="ECO:0000256" key="1">
    <source>
        <dbReference type="ARBA" id="ARBA00004651"/>
    </source>
</evidence>
<dbReference type="PANTHER" id="PTHR30250:SF11">
    <property type="entry name" value="O-ANTIGEN TRANSPORTER-RELATED"/>
    <property type="match status" value="1"/>
</dbReference>
<dbReference type="EMBL" id="QFOI01000195">
    <property type="protein sequence ID" value="PZP47361.1"/>
    <property type="molecule type" value="Genomic_DNA"/>
</dbReference>
<feature type="transmembrane region" description="Helical" evidence="6">
    <location>
        <begin position="227"/>
        <end position="249"/>
    </location>
</feature>
<feature type="transmembrane region" description="Helical" evidence="6">
    <location>
        <begin position="49"/>
        <end position="71"/>
    </location>
</feature>
<sequence length="507" mass="57714">MSKIKQLASQTVWYGASNIISKLINYLLTPFLTRMLHTPRGIVDYGDMSLLYACISLLNIVFTYGFETAYFRFSNKPETNKQTLLRTAFGSIVFSTIGLSLIFIFLRYPLSRLVEQAAHPENITISVLVIAFDALCAIPLARLRQENKPRRYAFVNLSGVFVNVILTVFFVSFCSTYAQEHPDASLSQFYNSHSIVTLILLANLAKSLFTFVLLYPQWGDIKIKINIPLWKELFAYSSPMIITGLGGMINETMDRFMLLKWVPGPMDVAKTVQSFYSANYKLAIVITLFIQAFRMAAEPFFFNQAGDKDAPKLYARIMKWFVIVVCLAFLTTVLYIDFWKIIVGPSYRSGLGVVPILLLANVFLGIYYNQSVWYKLSNKMRAGMYITLIGAIITIIINYLFIPKFGMYASAWATCICYGSMMVISYFWGHKYYPIPYNVKKILSYLVVMLLLFFVQKGIMAIISNVVVHFVTGTILMGVFLLLVVFAERKELIAFPVIGKYIAKIKK</sequence>
<comment type="caution">
    <text evidence="7">The sequence shown here is derived from an EMBL/GenBank/DDBJ whole genome shotgun (WGS) entry which is preliminary data.</text>
</comment>
<evidence type="ECO:0000256" key="6">
    <source>
        <dbReference type="SAM" id="Phobius"/>
    </source>
</evidence>
<feature type="transmembrane region" description="Helical" evidence="6">
    <location>
        <begin position="408"/>
        <end position="430"/>
    </location>
</feature>
<feature type="transmembrane region" description="Helical" evidence="6">
    <location>
        <begin position="123"/>
        <end position="141"/>
    </location>
</feature>
<dbReference type="PANTHER" id="PTHR30250">
    <property type="entry name" value="PST FAMILY PREDICTED COLANIC ACID TRANSPORTER"/>
    <property type="match status" value="1"/>
</dbReference>
<keyword evidence="4 6" id="KW-1133">Transmembrane helix</keyword>
<dbReference type="Proteomes" id="UP000249645">
    <property type="component" value="Unassembled WGS sequence"/>
</dbReference>
<feature type="transmembrane region" description="Helical" evidence="6">
    <location>
        <begin position="442"/>
        <end position="460"/>
    </location>
</feature>
<dbReference type="InterPro" id="IPR050833">
    <property type="entry name" value="Poly_Biosynth_Transport"/>
</dbReference>
<feature type="transmembrane region" description="Helical" evidence="6">
    <location>
        <begin position="382"/>
        <end position="402"/>
    </location>
</feature>
<evidence type="ECO:0000313" key="7">
    <source>
        <dbReference type="EMBL" id="PZP47361.1"/>
    </source>
</evidence>
<accession>A0A2W5ETL0</accession>
<dbReference type="InterPro" id="IPR002797">
    <property type="entry name" value="Polysacc_synth"/>
</dbReference>
<evidence type="ECO:0000256" key="3">
    <source>
        <dbReference type="ARBA" id="ARBA00022692"/>
    </source>
</evidence>
<proteinExistence type="predicted"/>
<keyword evidence="2" id="KW-1003">Cell membrane</keyword>
<organism evidence="7 8">
    <name type="scientific">Pseudopedobacter saltans</name>
    <dbReference type="NCBI Taxonomy" id="151895"/>
    <lineage>
        <taxon>Bacteria</taxon>
        <taxon>Pseudomonadati</taxon>
        <taxon>Bacteroidota</taxon>
        <taxon>Sphingobacteriia</taxon>
        <taxon>Sphingobacteriales</taxon>
        <taxon>Sphingobacteriaceae</taxon>
        <taxon>Pseudopedobacter</taxon>
    </lineage>
</organism>
<evidence type="ECO:0000256" key="2">
    <source>
        <dbReference type="ARBA" id="ARBA00022475"/>
    </source>
</evidence>
<feature type="transmembrane region" description="Helical" evidence="6">
    <location>
        <begin position="317"/>
        <end position="338"/>
    </location>
</feature>
<gene>
    <name evidence="7" type="ORF">DI598_11080</name>
</gene>
<evidence type="ECO:0000256" key="5">
    <source>
        <dbReference type="ARBA" id="ARBA00023136"/>
    </source>
</evidence>
<feature type="transmembrane region" description="Helical" evidence="6">
    <location>
        <begin position="83"/>
        <end position="108"/>
    </location>
</feature>
<feature type="transmembrane region" description="Helical" evidence="6">
    <location>
        <begin position="278"/>
        <end position="297"/>
    </location>
</feature>
<dbReference type="AlphaFoldDB" id="A0A2W5ETL0"/>
<keyword evidence="3 6" id="KW-0812">Transmembrane</keyword>
<comment type="subcellular location">
    <subcellularLocation>
        <location evidence="1">Cell membrane</location>
        <topology evidence="1">Multi-pass membrane protein</topology>
    </subcellularLocation>
</comment>
<evidence type="ECO:0000256" key="4">
    <source>
        <dbReference type="ARBA" id="ARBA00022989"/>
    </source>
</evidence>
<feature type="transmembrane region" description="Helical" evidence="6">
    <location>
        <begin position="193"/>
        <end position="215"/>
    </location>
</feature>
<protein>
    <submittedName>
        <fullName evidence="7">Polysaccharide biosynthesis protein</fullName>
    </submittedName>
</protein>
<dbReference type="GO" id="GO:0005886">
    <property type="term" value="C:plasma membrane"/>
    <property type="evidence" value="ECO:0007669"/>
    <property type="project" value="UniProtKB-SubCell"/>
</dbReference>
<feature type="transmembrane region" description="Helical" evidence="6">
    <location>
        <begin position="466"/>
        <end position="486"/>
    </location>
</feature>
<feature type="transmembrane region" description="Helical" evidence="6">
    <location>
        <begin position="153"/>
        <end position="173"/>
    </location>
</feature>
<keyword evidence="5 6" id="KW-0472">Membrane</keyword>
<name>A0A2W5ETL0_9SPHI</name>
<feature type="transmembrane region" description="Helical" evidence="6">
    <location>
        <begin position="350"/>
        <end position="370"/>
    </location>
</feature>
<evidence type="ECO:0000313" key="8">
    <source>
        <dbReference type="Proteomes" id="UP000249645"/>
    </source>
</evidence>
<feature type="transmembrane region" description="Helical" evidence="6">
    <location>
        <begin position="12"/>
        <end position="29"/>
    </location>
</feature>
<dbReference type="Pfam" id="PF01943">
    <property type="entry name" value="Polysacc_synt"/>
    <property type="match status" value="1"/>
</dbReference>